<gene>
    <name evidence="1" type="ORF">Strvi_4809</name>
</gene>
<reference evidence="1" key="1">
    <citation type="submission" date="2011-08" db="EMBL/GenBank/DDBJ databases">
        <title>Complete sequence of chromosome of Streptomyces violaceusniger Tu 4113.</title>
        <authorList>
            <consortium name="US DOE Joint Genome Institute"/>
            <person name="Lucas S."/>
            <person name="Han J."/>
            <person name="Lapidus A."/>
            <person name="Cheng J.-F."/>
            <person name="Goodwin L."/>
            <person name="Pitluck S."/>
            <person name="Peters L."/>
            <person name="Ivanova N."/>
            <person name="Daligault H."/>
            <person name="Detter J.C."/>
            <person name="Han C."/>
            <person name="Tapia R."/>
            <person name="Land M."/>
            <person name="Hauser L."/>
            <person name="Kyrpides N."/>
            <person name="Ivanova N."/>
            <person name="Pagani I."/>
            <person name="Hagen A."/>
            <person name="Katz L."/>
            <person name="Fiedler H.-P."/>
            <person name="Keasling J."/>
            <person name="Fortman J."/>
            <person name="Woyke T."/>
        </authorList>
    </citation>
    <scope>NUCLEOTIDE SEQUENCE [LARGE SCALE GENOMIC DNA]</scope>
    <source>
        <strain evidence="1">Tu 4113</strain>
    </source>
</reference>
<dbReference type="KEGG" id="svl:Strvi_4809"/>
<dbReference type="Proteomes" id="UP000008703">
    <property type="component" value="Chromosome"/>
</dbReference>
<dbReference type="AlphaFoldDB" id="G2P3N5"/>
<accession>G2P3N5</accession>
<evidence type="ECO:0000313" key="2">
    <source>
        <dbReference type="Proteomes" id="UP000008703"/>
    </source>
</evidence>
<organism evidence="1 2">
    <name type="scientific">Streptomyces violaceusniger (strain Tu 4113)</name>
    <dbReference type="NCBI Taxonomy" id="653045"/>
    <lineage>
        <taxon>Bacteria</taxon>
        <taxon>Bacillati</taxon>
        <taxon>Actinomycetota</taxon>
        <taxon>Actinomycetes</taxon>
        <taxon>Kitasatosporales</taxon>
        <taxon>Streptomycetaceae</taxon>
        <taxon>Streptomyces</taxon>
        <taxon>Streptomyces violaceusniger group</taxon>
    </lineage>
</organism>
<dbReference type="HOGENOM" id="CLU_2669678_0_0_11"/>
<sequence length="75" mass="8233">MFTPGHAGLPFEVCAHDRLRSRIRASHVLVHGADEPVFVGNSIAGYAVRNWRGRGSTLRLGAYLAYISVPKPSWS</sequence>
<keyword evidence="2" id="KW-1185">Reference proteome</keyword>
<proteinExistence type="predicted"/>
<name>G2P3N5_STRV4</name>
<evidence type="ECO:0000313" key="1">
    <source>
        <dbReference type="EMBL" id="AEM84370.1"/>
    </source>
</evidence>
<dbReference type="EMBL" id="CP002994">
    <property type="protein sequence ID" value="AEM84370.1"/>
    <property type="molecule type" value="Genomic_DNA"/>
</dbReference>
<protein>
    <submittedName>
        <fullName evidence="1">Uncharacterized protein</fullName>
    </submittedName>
</protein>